<name>A0A7R8V2M3_HERIL</name>
<feature type="compositionally biased region" description="Polar residues" evidence="2">
    <location>
        <begin position="1150"/>
        <end position="1166"/>
    </location>
</feature>
<accession>A0A7R8V2M3</accession>
<feature type="coiled-coil region" evidence="1">
    <location>
        <begin position="90"/>
        <end position="117"/>
    </location>
</feature>
<sequence>MKYPQLVSTRAVNAISDWLVSRLEQLGVEAPLIYSRLLLSLLHSSVQINDPIEFSNLERYFANQKGSKRFPPCDTETIKKFTAVQCLLDAVSTEQEISRIENLVDELFEKLIDLEKQSNEEDSPVHHQLPASIKSLDIEDPRKRYYRAFPALSKEMEDSVWRSKSNDKSLTWPTGNSGTSSANMVALNNTAGVKRKNKRRRNQSMNKTRAASARKNSYGGNSSPTWDTDFEGNWEMGTDLIKEFLMSQKNRNRSISESDATSFRYEKNSEKRMKPATNECIKSAKISNLNGKPIKNSVADNLNKSSNLSCSSRRSSELVNKSGMPGNIIATKDANEAVVENEDVMHAYLPYEELISFKEFDNFSKMARRLYQDEAAFNIEKPSVKALQQQQNDFAKFEAKFNSDVEALWKDNKNNENSEMASAARDVKSQRNIDNFWTNYYNHHYNKNNIGDKSIRSFVDKSKAETSGVFYSLPHNFGKLANDNDRSIEKVQDDDLPSVGVFLNDSIWSDNRKDYNEDDSFYGNCWAPKSSEKGDVCDGKDFPNPFNISKWSECSFETPFIPSNTSTSTEAVTGKSLYGSTYKHPIVAATNKAIGSNTMFQQQQHHHSQSQLSQPISLPDYYGSSLSCFEKNRSLSPTNVSVMVSQHQQALSTSTTSTTTTRTVSLTNHSKTSGFIEYSIVKSSSSFFQLNSIGIFDRTTNANQPRNTMPQASAGSQPAAGFGEGAAASLNDSSASSTPPLDDDENLLTSYRTHFRPIKQNYADGYQFDISGNLDEVEFERSKSGGLYLESERYFEYTRFDTFLSDEDSTSSSSICSFGDENRLKDVEEAIRPRGLYPLKFRMKQVDKQCQTDDLDQAAETGNQADLILIAKKRNINHHDKVDCADCAVDEADYSTDSDGYFNEETSIDLDQWSMAEIGKKCADNNNSHTLWGMCPACTKENKCVPANRLLKDELIVEADEIMSDLKYMQDLYICSDWENEDDDETDSELEALKNDDDDESGGFGNENSLDDDEDDYDNKEQEQIFYNITKLISDLLKPENAKSLVNVLSASAANQNKNIFKGMCSEDELADNGNASLFDYQKNVIWKNVNNNNEKYIGGLWSNDENIIWKREMKSWNNWPRLNDNKTTAFLEKLNWKHANLAAIWKGSSTTGADENEIKSCSPSSDKCEGKHPVEPVSGTIMTSFSEKLNWKHANLAALWSNESTAEQTEKESKSSSSSSNGKFQKNDTITASPKDPQEQSDEHIESNMAMLMNMNNRNLRNPISWNISSSKRYTDSTDLVPHRKNSHQIIDQSANSETASQAIVNRPDRKRRHSASQNMSCNGSCTSDIGNMTLEWCGGINRQMSAKIGDCNKVEIKTKWKADSNKLSDMMHADDSLSSSSLSPETTIITCKYWTTMDTTLASPYILDKSSHYDGIGAMALNPSSILRHVAVVSRPLTR</sequence>
<evidence type="ECO:0000256" key="1">
    <source>
        <dbReference type="SAM" id="Coils"/>
    </source>
</evidence>
<dbReference type="InParanoid" id="A0A7R8V2M3"/>
<gene>
    <name evidence="3" type="ORF">HERILL_LOCUS12998</name>
</gene>
<feature type="compositionally biased region" description="Polar residues" evidence="2">
    <location>
        <begin position="168"/>
        <end position="191"/>
    </location>
</feature>
<reference evidence="3 4" key="1">
    <citation type="submission" date="2020-11" db="EMBL/GenBank/DDBJ databases">
        <authorList>
            <person name="Wallbank WR R."/>
            <person name="Pardo Diaz C."/>
            <person name="Kozak K."/>
            <person name="Martin S."/>
            <person name="Jiggins C."/>
            <person name="Moest M."/>
            <person name="Warren A I."/>
            <person name="Generalovic N T."/>
            <person name="Byers J.R.P. K."/>
            <person name="Montejo-Kovacevich G."/>
            <person name="Yen C E."/>
        </authorList>
    </citation>
    <scope>NUCLEOTIDE SEQUENCE [LARGE SCALE GENOMIC DNA]</scope>
</reference>
<feature type="compositionally biased region" description="Polar residues" evidence="2">
    <location>
        <begin position="203"/>
        <end position="226"/>
    </location>
</feature>
<evidence type="ECO:0000256" key="2">
    <source>
        <dbReference type="SAM" id="MobiDB-lite"/>
    </source>
</evidence>
<feature type="region of interest" description="Disordered" evidence="2">
    <location>
        <begin position="163"/>
        <end position="226"/>
    </location>
</feature>
<feature type="region of interest" description="Disordered" evidence="2">
    <location>
        <begin position="1290"/>
        <end position="1322"/>
    </location>
</feature>
<dbReference type="Proteomes" id="UP000594454">
    <property type="component" value="Chromosome 5"/>
</dbReference>
<organism evidence="3 4">
    <name type="scientific">Hermetia illucens</name>
    <name type="common">Black soldier fly</name>
    <dbReference type="NCBI Taxonomy" id="343691"/>
    <lineage>
        <taxon>Eukaryota</taxon>
        <taxon>Metazoa</taxon>
        <taxon>Ecdysozoa</taxon>
        <taxon>Arthropoda</taxon>
        <taxon>Hexapoda</taxon>
        <taxon>Insecta</taxon>
        <taxon>Pterygota</taxon>
        <taxon>Neoptera</taxon>
        <taxon>Endopterygota</taxon>
        <taxon>Diptera</taxon>
        <taxon>Brachycera</taxon>
        <taxon>Stratiomyomorpha</taxon>
        <taxon>Stratiomyidae</taxon>
        <taxon>Hermetiinae</taxon>
        <taxon>Hermetia</taxon>
    </lineage>
</organism>
<feature type="compositionally biased region" description="Polar residues" evidence="2">
    <location>
        <begin position="1222"/>
        <end position="1233"/>
    </location>
</feature>
<keyword evidence="4" id="KW-1185">Reference proteome</keyword>
<feature type="compositionally biased region" description="Polar residues" evidence="2">
    <location>
        <begin position="1290"/>
        <end position="1305"/>
    </location>
</feature>
<feature type="region of interest" description="Disordered" evidence="2">
    <location>
        <begin position="980"/>
        <end position="1017"/>
    </location>
</feature>
<protein>
    <submittedName>
        <fullName evidence="3">Uncharacterized protein</fullName>
    </submittedName>
</protein>
<feature type="compositionally biased region" description="Low complexity" evidence="2">
    <location>
        <begin position="301"/>
        <end position="313"/>
    </location>
</feature>
<feature type="region of interest" description="Disordered" evidence="2">
    <location>
        <begin position="1150"/>
        <end position="1174"/>
    </location>
</feature>
<proteinExistence type="predicted"/>
<dbReference type="EMBL" id="LR899013">
    <property type="protein sequence ID" value="CAD7090520.1"/>
    <property type="molecule type" value="Genomic_DNA"/>
</dbReference>
<feature type="compositionally biased region" description="Polar residues" evidence="2">
    <location>
        <begin position="699"/>
        <end position="716"/>
    </location>
</feature>
<evidence type="ECO:0000313" key="4">
    <source>
        <dbReference type="Proteomes" id="UP000594454"/>
    </source>
</evidence>
<dbReference type="OMA" id="KYWANDA"/>
<keyword evidence="1" id="KW-0175">Coiled coil</keyword>
<feature type="region of interest" description="Disordered" evidence="2">
    <location>
        <begin position="699"/>
        <end position="745"/>
    </location>
</feature>
<feature type="compositionally biased region" description="Basic residues" evidence="2">
    <location>
        <begin position="193"/>
        <end position="202"/>
    </location>
</feature>
<feature type="region of interest" description="Disordered" evidence="2">
    <location>
        <begin position="298"/>
        <end position="319"/>
    </location>
</feature>
<feature type="compositionally biased region" description="Low complexity" evidence="2">
    <location>
        <begin position="726"/>
        <end position="737"/>
    </location>
</feature>
<feature type="compositionally biased region" description="Acidic residues" evidence="2">
    <location>
        <begin position="980"/>
        <end position="1001"/>
    </location>
</feature>
<feature type="region of interest" description="Disordered" evidence="2">
    <location>
        <begin position="1205"/>
        <end position="1243"/>
    </location>
</feature>
<evidence type="ECO:0000313" key="3">
    <source>
        <dbReference type="EMBL" id="CAD7090520.1"/>
    </source>
</evidence>
<dbReference type="OrthoDB" id="3247158at2759"/>